<protein>
    <submittedName>
        <fullName evidence="9">Uncharacterized protein</fullName>
    </submittedName>
</protein>
<feature type="domain" description="Myb-like" evidence="7">
    <location>
        <begin position="62"/>
        <end position="112"/>
    </location>
</feature>
<dbReference type="InterPro" id="IPR009057">
    <property type="entry name" value="Homeodomain-like_sf"/>
</dbReference>
<keyword evidence="2" id="KW-0677">Repeat</keyword>
<evidence type="ECO:0000256" key="6">
    <source>
        <dbReference type="ARBA" id="ARBA00023242"/>
    </source>
</evidence>
<evidence type="ECO:0000256" key="3">
    <source>
        <dbReference type="ARBA" id="ARBA00023015"/>
    </source>
</evidence>
<proteinExistence type="predicted"/>
<evidence type="ECO:0000256" key="1">
    <source>
        <dbReference type="ARBA" id="ARBA00004123"/>
    </source>
</evidence>
<dbReference type="EMBL" id="JBGMDY010000009">
    <property type="protein sequence ID" value="KAL2323694.1"/>
    <property type="molecule type" value="Genomic_DNA"/>
</dbReference>
<dbReference type="PANTHER" id="PTHR47999:SF91">
    <property type="entry name" value="TRANSCRIPTION FACTOR MYB111"/>
    <property type="match status" value="1"/>
</dbReference>
<dbReference type="GO" id="GO:0045893">
    <property type="term" value="P:positive regulation of DNA-templated transcription"/>
    <property type="evidence" value="ECO:0007669"/>
    <property type="project" value="UniProtKB-ARBA"/>
</dbReference>
<dbReference type="FunFam" id="1.10.10.60:FF:000121">
    <property type="entry name" value="Myb transcription factor"/>
    <property type="match status" value="1"/>
</dbReference>
<name>A0ABD1LJL1_9FABA</name>
<gene>
    <name evidence="9" type="ORF">Fmac_028073</name>
</gene>
<evidence type="ECO:0000259" key="8">
    <source>
        <dbReference type="PROSITE" id="PS51294"/>
    </source>
</evidence>
<dbReference type="GO" id="GO:0043565">
    <property type="term" value="F:sequence-specific DNA binding"/>
    <property type="evidence" value="ECO:0007669"/>
    <property type="project" value="UniProtKB-ARBA"/>
</dbReference>
<dbReference type="SUPFAM" id="SSF46689">
    <property type="entry name" value="Homeodomain-like"/>
    <property type="match status" value="1"/>
</dbReference>
<evidence type="ECO:0000313" key="10">
    <source>
        <dbReference type="Proteomes" id="UP001603857"/>
    </source>
</evidence>
<dbReference type="SMART" id="SM00717">
    <property type="entry name" value="SANT"/>
    <property type="match status" value="2"/>
</dbReference>
<dbReference type="GO" id="GO:0005634">
    <property type="term" value="C:nucleus"/>
    <property type="evidence" value="ECO:0007669"/>
    <property type="project" value="UniProtKB-SubCell"/>
</dbReference>
<keyword evidence="4" id="KW-0238">DNA-binding</keyword>
<feature type="domain" description="Myb-like" evidence="7">
    <location>
        <begin position="9"/>
        <end position="61"/>
    </location>
</feature>
<dbReference type="InterPro" id="IPR001005">
    <property type="entry name" value="SANT/Myb"/>
</dbReference>
<dbReference type="InterPro" id="IPR015495">
    <property type="entry name" value="Myb_TF_plants"/>
</dbReference>
<feature type="domain" description="HTH myb-type" evidence="8">
    <location>
        <begin position="9"/>
        <end position="61"/>
    </location>
</feature>
<comment type="caution">
    <text evidence="9">The sequence shown here is derived from an EMBL/GenBank/DDBJ whole genome shotgun (WGS) entry which is preliminary data.</text>
</comment>
<dbReference type="Gene3D" id="1.10.10.60">
    <property type="entry name" value="Homeodomain-like"/>
    <property type="match status" value="2"/>
</dbReference>
<evidence type="ECO:0000313" key="9">
    <source>
        <dbReference type="EMBL" id="KAL2323694.1"/>
    </source>
</evidence>
<dbReference type="GO" id="GO:0046148">
    <property type="term" value="P:pigment biosynthetic process"/>
    <property type="evidence" value="ECO:0007669"/>
    <property type="project" value="UniProtKB-ARBA"/>
</dbReference>
<reference evidence="9 10" key="1">
    <citation type="submission" date="2024-08" db="EMBL/GenBank/DDBJ databases">
        <title>Insights into the chromosomal genome structure of Flemingia macrophylla.</title>
        <authorList>
            <person name="Ding Y."/>
            <person name="Zhao Y."/>
            <person name="Bi W."/>
            <person name="Wu M."/>
            <person name="Zhao G."/>
            <person name="Gong Y."/>
            <person name="Li W."/>
            <person name="Zhang P."/>
        </authorList>
    </citation>
    <scope>NUCLEOTIDE SEQUENCE [LARGE SCALE GENOMIC DNA]</scope>
    <source>
        <strain evidence="9">DYQJB</strain>
        <tissue evidence="9">Leaf</tissue>
    </source>
</reference>
<evidence type="ECO:0000256" key="4">
    <source>
        <dbReference type="ARBA" id="ARBA00023125"/>
    </source>
</evidence>
<keyword evidence="5" id="KW-0804">Transcription</keyword>
<evidence type="ECO:0000256" key="2">
    <source>
        <dbReference type="ARBA" id="ARBA00022737"/>
    </source>
</evidence>
<keyword evidence="3" id="KW-0805">Transcription regulation</keyword>
<dbReference type="InterPro" id="IPR017930">
    <property type="entry name" value="Myb_dom"/>
</dbReference>
<dbReference type="CDD" id="cd00167">
    <property type="entry name" value="SANT"/>
    <property type="match status" value="2"/>
</dbReference>
<dbReference type="AlphaFoldDB" id="A0ABD1LJL1"/>
<evidence type="ECO:0000256" key="5">
    <source>
        <dbReference type="ARBA" id="ARBA00023163"/>
    </source>
</evidence>
<organism evidence="9 10">
    <name type="scientific">Flemingia macrophylla</name>
    <dbReference type="NCBI Taxonomy" id="520843"/>
    <lineage>
        <taxon>Eukaryota</taxon>
        <taxon>Viridiplantae</taxon>
        <taxon>Streptophyta</taxon>
        <taxon>Embryophyta</taxon>
        <taxon>Tracheophyta</taxon>
        <taxon>Spermatophyta</taxon>
        <taxon>Magnoliopsida</taxon>
        <taxon>eudicotyledons</taxon>
        <taxon>Gunneridae</taxon>
        <taxon>Pentapetalae</taxon>
        <taxon>rosids</taxon>
        <taxon>fabids</taxon>
        <taxon>Fabales</taxon>
        <taxon>Fabaceae</taxon>
        <taxon>Papilionoideae</taxon>
        <taxon>50 kb inversion clade</taxon>
        <taxon>NPAAA clade</taxon>
        <taxon>indigoferoid/millettioid clade</taxon>
        <taxon>Phaseoleae</taxon>
        <taxon>Flemingia</taxon>
    </lineage>
</organism>
<dbReference type="Proteomes" id="UP001603857">
    <property type="component" value="Unassembled WGS sequence"/>
</dbReference>
<accession>A0ABD1LJL1</accession>
<dbReference type="PROSITE" id="PS50090">
    <property type="entry name" value="MYB_LIKE"/>
    <property type="match status" value="2"/>
</dbReference>
<keyword evidence="6" id="KW-0539">Nucleus</keyword>
<dbReference type="GO" id="GO:0006950">
    <property type="term" value="P:response to stress"/>
    <property type="evidence" value="ECO:0007669"/>
    <property type="project" value="UniProtKB-ARBA"/>
</dbReference>
<sequence>MGRAPCCEKVGLKKGRWTREEDEILAKYIEANGEGSWRSLPKNAGLLRCGKSCRLRWINYLRADLKRGNISAEEENTIVKLHASFGNRWSLIASHLPGRTDNEIKNYWNSHLSRKIYSFPKQVMDTAKAAAPLTPPPKRKGGRTSRWAMKRTKGYTQHNSTVAAAIPRLPEKEGLPKGDVAEVREEGSGKCEKSVEESSDDDILGLCQMEGINEGCGALGLSDMLETCEVIGNLISDERETNNVVTDTTTCHDKMASSESSVNGESGGEWSSEQSWDWESVIEFNKIADQSQACDQDKLLTWLWEDDDDDDWENGFKKLGQTDPKIQNDMDMVAWFLS</sequence>
<feature type="domain" description="HTH myb-type" evidence="8">
    <location>
        <begin position="62"/>
        <end position="116"/>
    </location>
</feature>
<dbReference type="FunFam" id="1.10.10.60:FF:000231">
    <property type="entry name" value="Myb transcription factor"/>
    <property type="match status" value="1"/>
</dbReference>
<dbReference type="Pfam" id="PF00249">
    <property type="entry name" value="Myb_DNA-binding"/>
    <property type="match status" value="2"/>
</dbReference>
<dbReference type="PROSITE" id="PS51294">
    <property type="entry name" value="HTH_MYB"/>
    <property type="match status" value="2"/>
</dbReference>
<dbReference type="PANTHER" id="PTHR47999">
    <property type="entry name" value="TRANSCRIPTION FACTOR MYB8-RELATED-RELATED"/>
    <property type="match status" value="1"/>
</dbReference>
<comment type="subcellular location">
    <subcellularLocation>
        <location evidence="1">Nucleus</location>
    </subcellularLocation>
</comment>
<evidence type="ECO:0000259" key="7">
    <source>
        <dbReference type="PROSITE" id="PS50090"/>
    </source>
</evidence>
<keyword evidence="10" id="KW-1185">Reference proteome</keyword>